<name>A0ABT4UQ68_9BACT</name>
<protein>
    <submittedName>
        <fullName evidence="3">Gamma-glutamylcyclotransferase</fullName>
    </submittedName>
</protein>
<dbReference type="InterPro" id="IPR013024">
    <property type="entry name" value="GGCT-like"/>
</dbReference>
<reference evidence="3 4" key="1">
    <citation type="submission" date="2022-12" db="EMBL/GenBank/DDBJ databases">
        <title>Chitinophagaceae gen. sp. nov., a new member of the family Chitinophagaceae, isolated from soil in a chemical factory.</title>
        <authorList>
            <person name="Ke Z."/>
        </authorList>
    </citation>
    <scope>NUCLEOTIDE SEQUENCE [LARGE SCALE GENOMIC DNA]</scope>
    <source>
        <strain evidence="3 4">LY-5</strain>
    </source>
</reference>
<evidence type="ECO:0000259" key="2">
    <source>
        <dbReference type="Pfam" id="PF06094"/>
    </source>
</evidence>
<proteinExistence type="predicted"/>
<evidence type="ECO:0000313" key="3">
    <source>
        <dbReference type="EMBL" id="MDA3616340.1"/>
    </source>
</evidence>
<dbReference type="EMBL" id="JAQGEF010000028">
    <property type="protein sequence ID" value="MDA3616340.1"/>
    <property type="molecule type" value="Genomic_DNA"/>
</dbReference>
<dbReference type="InterPro" id="IPR036568">
    <property type="entry name" value="GGCT-like_sf"/>
</dbReference>
<dbReference type="PANTHER" id="PTHR12935:SF0">
    <property type="entry name" value="GAMMA-GLUTAMYLCYCLOTRANSFERASE"/>
    <property type="match status" value="1"/>
</dbReference>
<evidence type="ECO:0000313" key="4">
    <source>
        <dbReference type="Proteomes" id="UP001210231"/>
    </source>
</evidence>
<gene>
    <name evidence="3" type="ORF">O3P16_16100</name>
</gene>
<dbReference type="CDD" id="cd06661">
    <property type="entry name" value="GGCT_like"/>
    <property type="match status" value="1"/>
</dbReference>
<dbReference type="Gene3D" id="3.10.490.10">
    <property type="entry name" value="Gamma-glutamyl cyclotransferase-like"/>
    <property type="match status" value="1"/>
</dbReference>
<sequence>MKYFAYGSNMNMNRMRERNINYSSQKSAKLENFKLVFNKKAKDGDYSYANLEVSEGNFVEGIIYEFPDNEITNLDKAEGYPIHYDKIKVTVIDENKDQIEALTYIAQSDKIVTGLLPTSDYLSHLLAGKFFLTPEYFETLQKTKTI</sequence>
<accession>A0ABT4UQ68</accession>
<dbReference type="PANTHER" id="PTHR12935">
    <property type="entry name" value="GAMMA-GLUTAMYLCYCLOTRANSFERASE"/>
    <property type="match status" value="1"/>
</dbReference>
<dbReference type="Pfam" id="PF06094">
    <property type="entry name" value="GGACT"/>
    <property type="match status" value="1"/>
</dbReference>
<dbReference type="Proteomes" id="UP001210231">
    <property type="component" value="Unassembled WGS sequence"/>
</dbReference>
<keyword evidence="1" id="KW-0456">Lyase</keyword>
<comment type="caution">
    <text evidence="3">The sequence shown here is derived from an EMBL/GenBank/DDBJ whole genome shotgun (WGS) entry which is preliminary data.</text>
</comment>
<dbReference type="InterPro" id="IPR017939">
    <property type="entry name" value="G-Glutamylcylcotransferase"/>
</dbReference>
<dbReference type="SUPFAM" id="SSF110857">
    <property type="entry name" value="Gamma-glutamyl cyclotransferase-like"/>
    <property type="match status" value="1"/>
</dbReference>
<keyword evidence="4" id="KW-1185">Reference proteome</keyword>
<organism evidence="3 4">
    <name type="scientific">Polluticaenibacter yanchengensis</name>
    <dbReference type="NCBI Taxonomy" id="3014562"/>
    <lineage>
        <taxon>Bacteria</taxon>
        <taxon>Pseudomonadati</taxon>
        <taxon>Bacteroidota</taxon>
        <taxon>Chitinophagia</taxon>
        <taxon>Chitinophagales</taxon>
        <taxon>Chitinophagaceae</taxon>
        <taxon>Polluticaenibacter</taxon>
    </lineage>
</organism>
<dbReference type="InterPro" id="IPR009288">
    <property type="entry name" value="AIG2-like_dom"/>
</dbReference>
<dbReference type="RefSeq" id="WP_407032669.1">
    <property type="nucleotide sequence ID" value="NZ_JAQGEF010000028.1"/>
</dbReference>
<feature type="domain" description="Gamma-glutamylcyclotransferase AIG2-like" evidence="2">
    <location>
        <begin position="3"/>
        <end position="108"/>
    </location>
</feature>
<evidence type="ECO:0000256" key="1">
    <source>
        <dbReference type="ARBA" id="ARBA00023239"/>
    </source>
</evidence>